<proteinExistence type="inferred from homology"/>
<dbReference type="EMBL" id="UOEU01000572">
    <property type="protein sequence ID" value="VAW35102.1"/>
    <property type="molecule type" value="Genomic_DNA"/>
</dbReference>
<name>A0A3B0V8L4_9ZZZZ</name>
<dbReference type="EC" id="4.2.1.70" evidence="6"/>
<dbReference type="GO" id="GO:0004730">
    <property type="term" value="F:pseudouridylate synthase activity"/>
    <property type="evidence" value="ECO:0007669"/>
    <property type="project" value="UniProtKB-EC"/>
</dbReference>
<dbReference type="HAMAP" id="MF_01876">
    <property type="entry name" value="PsiMP_glycosidase"/>
    <property type="match status" value="1"/>
</dbReference>
<protein>
    <submittedName>
        <fullName evidence="6">Pseudouridine 5'-phosphate glycosidase</fullName>
        <ecNumber evidence="6">4.2.1.70</ecNumber>
    </submittedName>
</protein>
<keyword evidence="1" id="KW-0479">Metal-binding</keyword>
<dbReference type="PANTHER" id="PTHR42909">
    <property type="entry name" value="ZGC:136858"/>
    <property type="match status" value="1"/>
</dbReference>
<dbReference type="Pfam" id="PF04227">
    <property type="entry name" value="Indigoidine_A"/>
    <property type="match status" value="1"/>
</dbReference>
<dbReference type="InterPro" id="IPR007342">
    <property type="entry name" value="PsuG"/>
</dbReference>
<evidence type="ECO:0000256" key="3">
    <source>
        <dbReference type="ARBA" id="ARBA00023211"/>
    </source>
</evidence>
<dbReference type="AlphaFoldDB" id="A0A3B0V8L4"/>
<sequence>MQDYLSTQPEVAAALAQNSPVVALESTLITHGLPYPDNVETAVLMETAVREGGAVPATIAIIQGQVHVGLSDDQLEYLGKLAGTAVRKCSRRDLPLAIGNKEDGATTIAGTMILAHRAGIQLFATGGIGGVHRGHPFDISADLLELGRTPVTVVSSGAKSILDLPATREVLETHGVPIIGYGSDTLPAFFARSSGLPVDIRLDSPREVANVIRAHHAVGLNNGILVTVPVPEADACDPDMIEAAIRQATQEADAQAIHGPAATPWLLRRVVELTNGRSLQANVALLRNNSTVAAAIAQALKQQ</sequence>
<dbReference type="InterPro" id="IPR022830">
    <property type="entry name" value="Indigdn_synthA-like"/>
</dbReference>
<evidence type="ECO:0000256" key="1">
    <source>
        <dbReference type="ARBA" id="ARBA00022723"/>
    </source>
</evidence>
<keyword evidence="2" id="KW-0378">Hydrolase</keyword>
<reference evidence="6" key="1">
    <citation type="submission" date="2018-06" db="EMBL/GenBank/DDBJ databases">
        <authorList>
            <person name="Zhirakovskaya E."/>
        </authorList>
    </citation>
    <scope>NUCLEOTIDE SEQUENCE</scope>
</reference>
<evidence type="ECO:0000313" key="6">
    <source>
        <dbReference type="EMBL" id="VAW35102.1"/>
    </source>
</evidence>
<dbReference type="PANTHER" id="PTHR42909:SF1">
    <property type="entry name" value="CARBOHYDRATE KINASE PFKB DOMAIN-CONTAINING PROTEIN"/>
    <property type="match status" value="1"/>
</dbReference>
<evidence type="ECO:0000256" key="5">
    <source>
        <dbReference type="ARBA" id="ARBA00023295"/>
    </source>
</evidence>
<dbReference type="SUPFAM" id="SSF110581">
    <property type="entry name" value="Indigoidine synthase A-like"/>
    <property type="match status" value="1"/>
</dbReference>
<gene>
    <name evidence="6" type="ORF">MNBD_CHLOROFLEXI01-1925</name>
</gene>
<evidence type="ECO:0000256" key="2">
    <source>
        <dbReference type="ARBA" id="ARBA00022801"/>
    </source>
</evidence>
<dbReference type="GO" id="GO:0046872">
    <property type="term" value="F:metal ion binding"/>
    <property type="evidence" value="ECO:0007669"/>
    <property type="project" value="UniProtKB-KW"/>
</dbReference>
<keyword evidence="3" id="KW-0464">Manganese</keyword>
<keyword evidence="4 6" id="KW-0456">Lyase</keyword>
<dbReference type="Gene3D" id="3.40.1790.10">
    <property type="entry name" value="Indigoidine synthase domain"/>
    <property type="match status" value="1"/>
</dbReference>
<keyword evidence="5 6" id="KW-0326">Glycosidase</keyword>
<dbReference type="GO" id="GO:0005737">
    <property type="term" value="C:cytoplasm"/>
    <property type="evidence" value="ECO:0007669"/>
    <property type="project" value="TreeGrafter"/>
</dbReference>
<organism evidence="6">
    <name type="scientific">hydrothermal vent metagenome</name>
    <dbReference type="NCBI Taxonomy" id="652676"/>
    <lineage>
        <taxon>unclassified sequences</taxon>
        <taxon>metagenomes</taxon>
        <taxon>ecological metagenomes</taxon>
    </lineage>
</organism>
<dbReference type="GO" id="GO:0016798">
    <property type="term" value="F:hydrolase activity, acting on glycosyl bonds"/>
    <property type="evidence" value="ECO:0007669"/>
    <property type="project" value="UniProtKB-KW"/>
</dbReference>
<accession>A0A3B0V8L4</accession>
<evidence type="ECO:0000256" key="4">
    <source>
        <dbReference type="ARBA" id="ARBA00023239"/>
    </source>
</evidence>